<organism evidence="2 3">
    <name type="scientific">Vitis vinifera</name>
    <name type="common">Grape</name>
    <dbReference type="NCBI Taxonomy" id="29760"/>
    <lineage>
        <taxon>Eukaryota</taxon>
        <taxon>Viridiplantae</taxon>
        <taxon>Streptophyta</taxon>
        <taxon>Embryophyta</taxon>
        <taxon>Tracheophyta</taxon>
        <taxon>Spermatophyta</taxon>
        <taxon>Magnoliopsida</taxon>
        <taxon>eudicotyledons</taxon>
        <taxon>Gunneridae</taxon>
        <taxon>Pentapetalae</taxon>
        <taxon>rosids</taxon>
        <taxon>Vitales</taxon>
        <taxon>Vitaceae</taxon>
        <taxon>Viteae</taxon>
        <taxon>Vitis</taxon>
    </lineage>
</organism>
<name>F6HZD8_VITVI</name>
<comment type="similarity">
    <text evidence="1">Belongs to the short-chain dehydrogenases/reductases (SDR) family.</text>
</comment>
<dbReference type="Gene3D" id="3.40.50.720">
    <property type="entry name" value="NAD(P)-binding Rossmann-like Domain"/>
    <property type="match status" value="2"/>
</dbReference>
<dbReference type="HOGENOM" id="CLU_033488_0_0_1"/>
<evidence type="ECO:0000256" key="1">
    <source>
        <dbReference type="ARBA" id="ARBA00006484"/>
    </source>
</evidence>
<dbReference type="eggNOG" id="KOG0725">
    <property type="taxonomic scope" value="Eukaryota"/>
</dbReference>
<dbReference type="InterPro" id="IPR002347">
    <property type="entry name" value="SDR_fam"/>
</dbReference>
<dbReference type="SUPFAM" id="SSF51735">
    <property type="entry name" value="NAD(P)-binding Rossmann-fold domains"/>
    <property type="match status" value="2"/>
</dbReference>
<reference evidence="3" key="1">
    <citation type="journal article" date="2007" name="Nature">
        <title>The grapevine genome sequence suggests ancestral hexaploidization in major angiosperm phyla.</title>
        <authorList>
            <consortium name="The French-Italian Public Consortium for Grapevine Genome Characterization."/>
            <person name="Jaillon O."/>
            <person name="Aury J.-M."/>
            <person name="Noel B."/>
            <person name="Policriti A."/>
            <person name="Clepet C."/>
            <person name="Casagrande A."/>
            <person name="Choisne N."/>
            <person name="Aubourg S."/>
            <person name="Vitulo N."/>
            <person name="Jubin C."/>
            <person name="Vezzi A."/>
            <person name="Legeai F."/>
            <person name="Hugueney P."/>
            <person name="Dasilva C."/>
            <person name="Horner D."/>
            <person name="Mica E."/>
            <person name="Jublot D."/>
            <person name="Poulain J."/>
            <person name="Bruyere C."/>
            <person name="Billault A."/>
            <person name="Segurens B."/>
            <person name="Gouyvenoux M."/>
            <person name="Ugarte E."/>
            <person name="Cattonaro F."/>
            <person name="Anthouard V."/>
            <person name="Vico V."/>
            <person name="Del Fabbro C."/>
            <person name="Alaux M."/>
            <person name="Di Gaspero G."/>
            <person name="Dumas V."/>
            <person name="Felice N."/>
            <person name="Paillard S."/>
            <person name="Juman I."/>
            <person name="Moroldo M."/>
            <person name="Scalabrin S."/>
            <person name="Canaguier A."/>
            <person name="Le Clainche I."/>
            <person name="Malacrida G."/>
            <person name="Durand E."/>
            <person name="Pesole G."/>
            <person name="Laucou V."/>
            <person name="Chatelet P."/>
            <person name="Merdinoglu D."/>
            <person name="Delledonne M."/>
            <person name="Pezzotti M."/>
            <person name="Lecharny A."/>
            <person name="Scarpelli C."/>
            <person name="Artiguenave F."/>
            <person name="Pe M.E."/>
            <person name="Valle G."/>
            <person name="Morgante M."/>
            <person name="Caboche M."/>
            <person name="Adam-Blondon A.-F."/>
            <person name="Weissenbach J."/>
            <person name="Quetier F."/>
            <person name="Wincker P."/>
        </authorList>
    </citation>
    <scope>NUCLEOTIDE SEQUENCE [LARGE SCALE GENOMIC DNA]</scope>
    <source>
        <strain evidence="3">cv. Pinot noir / PN40024</strain>
    </source>
</reference>
<evidence type="ECO:0008006" key="4">
    <source>
        <dbReference type="Google" id="ProtNLM"/>
    </source>
</evidence>
<keyword evidence="3" id="KW-1185">Reference proteome</keyword>
<accession>F6HZD8</accession>
<proteinExistence type="inferred from homology"/>
<evidence type="ECO:0000313" key="2">
    <source>
        <dbReference type="EMBL" id="CCB60053.1"/>
    </source>
</evidence>
<dbReference type="EMBL" id="FN596502">
    <property type="protein sequence ID" value="CCB60053.1"/>
    <property type="molecule type" value="Genomic_DNA"/>
</dbReference>
<dbReference type="InParanoid" id="F6HZD8"/>
<sequence length="536" mass="56056">MAKPRLEGKVAIITGAASGIGEAAAKLFAENGAFVVIADIQDELGHQVVASIGPEKSSYFHCNVRDERQVEETVAYAIQKYGTLDIMFSNAAITGPIGSILEMDMDGFDDTIATNFRGPASTIKHAARAMVEKQVRGSIICTGSVSSTLGGSGPPAYTASKHAVLGLVRSAADDLGQYGIRVNCVSPFAVATRMSTGMYNVDASIVEASASSFSQLKGIILKPRHVAEAALFLASDESAYVTGHNLAVDGGVSVLSTTRSKSLIVRFEPPIKRTMSRPRLEGKVALVTGAASGIGEEAVRLFAENGAFVVVADVQDELGHQVISSIGSEKVSYRHCDVRDEKQVEETVAYTLDKYGSLDVLFSNAGIIGPLTGILELDLQGFDNTMATNVRGVAATIKHAARAMVARSIRGSIICTTSVAAALGGAGPHAYTTSKHALIGLVRAACSELGAYGIRVNCVSPFGTATPLSCRAYNLEPSEVEANILALSNLKGIVLKARHIAEAAVFLASDESAYISGHNLAIDGGFTVVNHSFSAS</sequence>
<dbReference type="FunFam" id="3.40.50.720:FF:000084">
    <property type="entry name" value="Short-chain dehydrogenase reductase"/>
    <property type="match status" value="2"/>
</dbReference>
<dbReference type="PANTHER" id="PTHR42820:SF16">
    <property type="entry name" value="SHORT-CHAIN DEHYDROGENASE REDUCTASE 3B"/>
    <property type="match status" value="1"/>
</dbReference>
<dbReference type="Pfam" id="PF13561">
    <property type="entry name" value="adh_short_C2"/>
    <property type="match status" value="2"/>
</dbReference>
<dbReference type="PRINTS" id="PR00080">
    <property type="entry name" value="SDRFAMILY"/>
</dbReference>
<dbReference type="AlphaFoldDB" id="F6HZD8"/>
<dbReference type="SMR" id="F6HZD8"/>
<dbReference type="OrthoDB" id="294295at2759"/>
<dbReference type="PaxDb" id="29760-VIT_07s0005g02180.t01"/>
<dbReference type="Proteomes" id="UP000009183">
    <property type="component" value="Chromosome 7"/>
</dbReference>
<protein>
    <recommendedName>
        <fullName evidence="4">Short-chain dehydrogenase reductase 3b</fullName>
    </recommendedName>
</protein>
<evidence type="ECO:0000313" key="3">
    <source>
        <dbReference type="Proteomes" id="UP000009183"/>
    </source>
</evidence>
<dbReference type="PANTHER" id="PTHR42820">
    <property type="entry name" value="SHORT-CHAIN DEHYDROGENASE REDUCTASE"/>
    <property type="match status" value="1"/>
</dbReference>
<gene>
    <name evidence="2" type="ordered locus">VIT_07s0005g02180</name>
</gene>
<dbReference type="InterPro" id="IPR036291">
    <property type="entry name" value="NAD(P)-bd_dom_sf"/>
</dbReference>
<dbReference type="PRINTS" id="PR00081">
    <property type="entry name" value="GDHRDH"/>
</dbReference>
<dbReference type="STRING" id="29760.F6HZD8"/>